<dbReference type="EnsemblFungi" id="PTTG_28944-t43_1">
    <property type="protein sequence ID" value="PTTG_28944-t43_1-p1"/>
    <property type="gene ID" value="PTTG_28944"/>
</dbReference>
<dbReference type="PANTHER" id="PTHR33069:SF3">
    <property type="entry name" value="DYNEIN HEAVY CHAIN TAIL DOMAIN-CONTAINING PROTEIN"/>
    <property type="match status" value="1"/>
</dbReference>
<name>A0A180G7U4_PUCT1</name>
<evidence type="ECO:0000313" key="1">
    <source>
        <dbReference type="EMBL" id="OAV88731.1"/>
    </source>
</evidence>
<dbReference type="Proteomes" id="UP000005240">
    <property type="component" value="Unassembled WGS sequence"/>
</dbReference>
<sequence length="246" mass="27861">MQPELERTIDQIISIVNTVFPELVSTANRADDQHLGKLKSYRLQYLKIAFLDDEEGFLTKLGLISCRAYRLIQKMKLSSKKLARSNSHKIYRSWLDTHIQYALLSINSAIVSLSGSDLDVAQDFWPAELSAIERRIWSITANANLLLTMESNGQLGARRFTRKPALQLANLLFFTKMSSVQIQTLADSIKIVDGELDDFYSTLNADNTDNLAIISRELLDTAARLKNYLDIPMVLLLFHFVCAVAF</sequence>
<accession>A0A180G7U4</accession>
<reference evidence="1" key="1">
    <citation type="submission" date="2009-11" db="EMBL/GenBank/DDBJ databases">
        <authorList>
            <consortium name="The Broad Institute Genome Sequencing Platform"/>
            <person name="Ward D."/>
            <person name="Feldgarden M."/>
            <person name="Earl A."/>
            <person name="Young S.K."/>
            <person name="Zeng Q."/>
            <person name="Koehrsen M."/>
            <person name="Alvarado L."/>
            <person name="Berlin A."/>
            <person name="Bochicchio J."/>
            <person name="Borenstein D."/>
            <person name="Chapman S.B."/>
            <person name="Chen Z."/>
            <person name="Engels R."/>
            <person name="Freedman E."/>
            <person name="Gellesch M."/>
            <person name="Goldberg J."/>
            <person name="Griggs A."/>
            <person name="Gujja S."/>
            <person name="Heilman E."/>
            <person name="Heiman D."/>
            <person name="Hepburn T."/>
            <person name="Howarth C."/>
            <person name="Jen D."/>
            <person name="Larson L."/>
            <person name="Lewis B."/>
            <person name="Mehta T."/>
            <person name="Park D."/>
            <person name="Pearson M."/>
            <person name="Roberts A."/>
            <person name="Saif S."/>
            <person name="Shea T."/>
            <person name="Shenoy N."/>
            <person name="Sisk P."/>
            <person name="Stolte C."/>
            <person name="Sykes S."/>
            <person name="Thomson T."/>
            <person name="Walk T."/>
            <person name="White J."/>
            <person name="Yandava C."/>
            <person name="Izard J."/>
            <person name="Baranova O.V."/>
            <person name="Blanton J.M."/>
            <person name="Tanner A.C."/>
            <person name="Dewhirst F.E."/>
            <person name="Haas B."/>
            <person name="Nusbaum C."/>
            <person name="Birren B."/>
        </authorList>
    </citation>
    <scope>NUCLEOTIDE SEQUENCE [LARGE SCALE GENOMIC DNA]</scope>
    <source>
        <strain evidence="1">1-1 BBBD Race 1</strain>
    </source>
</reference>
<evidence type="ECO:0000313" key="3">
    <source>
        <dbReference type="Proteomes" id="UP000005240"/>
    </source>
</evidence>
<organism evidence="1">
    <name type="scientific">Puccinia triticina (isolate 1-1 / race 1 (BBBD))</name>
    <name type="common">Brown leaf rust fungus</name>
    <dbReference type="NCBI Taxonomy" id="630390"/>
    <lineage>
        <taxon>Eukaryota</taxon>
        <taxon>Fungi</taxon>
        <taxon>Dikarya</taxon>
        <taxon>Basidiomycota</taxon>
        <taxon>Pucciniomycotina</taxon>
        <taxon>Pucciniomycetes</taxon>
        <taxon>Pucciniales</taxon>
        <taxon>Pucciniaceae</taxon>
        <taxon>Puccinia</taxon>
    </lineage>
</organism>
<reference evidence="2 3" key="3">
    <citation type="journal article" date="2017" name="G3 (Bethesda)">
        <title>Comparative analysis highlights variable genome content of wheat rusts and divergence of the mating loci.</title>
        <authorList>
            <person name="Cuomo C.A."/>
            <person name="Bakkeren G."/>
            <person name="Khalil H.B."/>
            <person name="Panwar V."/>
            <person name="Joly D."/>
            <person name="Linning R."/>
            <person name="Sakthikumar S."/>
            <person name="Song X."/>
            <person name="Adiconis X."/>
            <person name="Fan L."/>
            <person name="Goldberg J.M."/>
            <person name="Levin J.Z."/>
            <person name="Young S."/>
            <person name="Zeng Q."/>
            <person name="Anikster Y."/>
            <person name="Bruce M."/>
            <person name="Wang M."/>
            <person name="Yin C."/>
            <person name="McCallum B."/>
            <person name="Szabo L.J."/>
            <person name="Hulbert S."/>
            <person name="Chen X."/>
            <person name="Fellers J.P."/>
        </authorList>
    </citation>
    <scope>NUCLEOTIDE SEQUENCE</scope>
    <source>
        <strain evidence="3">Isolate 1-1 / race 1 (BBBD)</strain>
        <strain evidence="2">isolate 1-1 / race 1 (BBBD)</strain>
    </source>
</reference>
<gene>
    <name evidence="1" type="ORF">PTTG_28944</name>
</gene>
<dbReference type="EMBL" id="ADAS02000158">
    <property type="protein sequence ID" value="OAV88731.1"/>
    <property type="molecule type" value="Genomic_DNA"/>
</dbReference>
<reference evidence="2" key="4">
    <citation type="submission" date="2025-05" db="UniProtKB">
        <authorList>
            <consortium name="EnsemblFungi"/>
        </authorList>
    </citation>
    <scope>IDENTIFICATION</scope>
    <source>
        <strain evidence="2">isolate 1-1 / race 1 (BBBD)</strain>
    </source>
</reference>
<dbReference type="VEuPathDB" id="FungiDB:PTTG_28944"/>
<proteinExistence type="predicted"/>
<protein>
    <submittedName>
        <fullName evidence="1 2">Uncharacterized protein</fullName>
    </submittedName>
</protein>
<reference evidence="1" key="2">
    <citation type="submission" date="2016-05" db="EMBL/GenBank/DDBJ databases">
        <title>Comparative analysis highlights variable genome content of wheat rusts and divergence of the mating loci.</title>
        <authorList>
            <person name="Cuomo C.A."/>
            <person name="Bakkeren G."/>
            <person name="Szabo L."/>
            <person name="Khalil H."/>
            <person name="Joly D."/>
            <person name="Goldberg J."/>
            <person name="Young S."/>
            <person name="Zeng Q."/>
            <person name="Fellers J."/>
        </authorList>
    </citation>
    <scope>NUCLEOTIDE SEQUENCE [LARGE SCALE GENOMIC DNA]</scope>
    <source>
        <strain evidence="1">1-1 BBBD Race 1</strain>
    </source>
</reference>
<evidence type="ECO:0000313" key="2">
    <source>
        <dbReference type="EnsemblFungi" id="PTTG_28944-t43_1-p1"/>
    </source>
</evidence>
<dbReference type="AlphaFoldDB" id="A0A180G7U4"/>
<dbReference type="STRING" id="630390.A0A180G7U4"/>
<keyword evidence="3" id="KW-1185">Reference proteome</keyword>
<dbReference type="PANTHER" id="PTHR33069">
    <property type="entry name" value="CHROMOSOME 7, WHOLE GENOME SHOTGUN SEQUENCE-RELATED"/>
    <property type="match status" value="1"/>
</dbReference>